<evidence type="ECO:0000313" key="2">
    <source>
        <dbReference type="Proteomes" id="UP000185839"/>
    </source>
</evidence>
<accession>A0A1N7JH76</accession>
<dbReference type="AlphaFoldDB" id="A0A1N7JH76"/>
<dbReference type="SUPFAM" id="SSF53474">
    <property type="entry name" value="alpha/beta-Hydrolases"/>
    <property type="match status" value="1"/>
</dbReference>
<proteinExistence type="predicted"/>
<organism evidence="1 2">
    <name type="scientific">Kaistella chaponensis</name>
    <dbReference type="NCBI Taxonomy" id="713588"/>
    <lineage>
        <taxon>Bacteria</taxon>
        <taxon>Pseudomonadati</taxon>
        <taxon>Bacteroidota</taxon>
        <taxon>Flavobacteriia</taxon>
        <taxon>Flavobacteriales</taxon>
        <taxon>Weeksellaceae</taxon>
        <taxon>Chryseobacterium group</taxon>
        <taxon>Kaistella</taxon>
    </lineage>
</organism>
<keyword evidence="1" id="KW-0808">Transferase</keyword>
<dbReference type="GO" id="GO:0016740">
    <property type="term" value="F:transferase activity"/>
    <property type="evidence" value="ECO:0007669"/>
    <property type="project" value="UniProtKB-KW"/>
</dbReference>
<dbReference type="InterPro" id="IPR029058">
    <property type="entry name" value="AB_hydrolase_fold"/>
</dbReference>
<keyword evidence="2" id="KW-1185">Reference proteome</keyword>
<gene>
    <name evidence="1" type="ORF">SAMN05421789_10254</name>
</gene>
<dbReference type="RefSeq" id="WP_317043727.1">
    <property type="nucleotide sequence ID" value="NZ_FTOI01000002.1"/>
</dbReference>
<dbReference type="Gene3D" id="3.40.50.1820">
    <property type="entry name" value="alpha/beta hydrolase"/>
    <property type="match status" value="1"/>
</dbReference>
<dbReference type="Proteomes" id="UP000185839">
    <property type="component" value="Unassembled WGS sequence"/>
</dbReference>
<sequence length="84" mass="9971">MNQLLRSINVDQEDLKKIEANIHFIAVDSDQFFPAFEMLNCFEILQKTNANTFYHEIKSIHGHDAFLMEYDQLNYLLKSVFNEK</sequence>
<dbReference type="STRING" id="713588.SAMN05421789_10254"/>
<reference evidence="2" key="1">
    <citation type="submission" date="2017-01" db="EMBL/GenBank/DDBJ databases">
        <authorList>
            <person name="Varghese N."/>
            <person name="Submissions S."/>
        </authorList>
    </citation>
    <scope>NUCLEOTIDE SEQUENCE [LARGE SCALE GENOMIC DNA]</scope>
    <source>
        <strain evidence="2">DSM 23145</strain>
    </source>
</reference>
<dbReference type="EMBL" id="FTOI01000002">
    <property type="protein sequence ID" value="SIS48677.1"/>
    <property type="molecule type" value="Genomic_DNA"/>
</dbReference>
<name>A0A1N7JH76_9FLAO</name>
<protein>
    <submittedName>
        <fullName evidence="1">Homoserine O-acetyltransferase</fullName>
    </submittedName>
</protein>
<evidence type="ECO:0000313" key="1">
    <source>
        <dbReference type="EMBL" id="SIS48677.1"/>
    </source>
</evidence>